<dbReference type="PANTHER" id="PTHR37823:SF4">
    <property type="entry name" value="MENAQUINOL-CYTOCHROME C REDUCTASE CYTOCHROME B_C SUBUNIT"/>
    <property type="match status" value="1"/>
</dbReference>
<keyword evidence="3 6" id="KW-0479">Metal-binding</keyword>
<accession>A0ABY5JSV2</accession>
<evidence type="ECO:0000256" key="4">
    <source>
        <dbReference type="ARBA" id="ARBA00022982"/>
    </source>
</evidence>
<dbReference type="InterPro" id="IPR012218">
    <property type="entry name" value="Cyt_c_BACSU-c550-type"/>
</dbReference>
<dbReference type="Pfam" id="PF13442">
    <property type="entry name" value="Cytochrome_CBB3"/>
    <property type="match status" value="1"/>
</dbReference>
<keyword evidence="5 6" id="KW-0408">Iron</keyword>
<dbReference type="Proteomes" id="UP001059773">
    <property type="component" value="Chromosome"/>
</dbReference>
<evidence type="ECO:0000256" key="3">
    <source>
        <dbReference type="ARBA" id="ARBA00022723"/>
    </source>
</evidence>
<gene>
    <name evidence="10" type="ORF">NP439_19165</name>
</gene>
<dbReference type="PANTHER" id="PTHR37823">
    <property type="entry name" value="CYTOCHROME C-553-LIKE"/>
    <property type="match status" value="1"/>
</dbReference>
<protein>
    <submittedName>
        <fullName evidence="10">Cytochrome c</fullName>
    </submittedName>
</protein>
<feature type="domain" description="Cytochrome c" evidence="9">
    <location>
        <begin position="32"/>
        <end position="105"/>
    </location>
</feature>
<reference evidence="10" key="1">
    <citation type="submission" date="2022-07" db="EMBL/GenBank/DDBJ databases">
        <title>FELIX.</title>
        <authorList>
            <person name="Wan K.H."/>
            <person name="Park S."/>
            <person name="Lawrence Q."/>
            <person name="Eichenberger J.P."/>
            <person name="Booth B.W."/>
            <person name="Piaggio A.J."/>
            <person name="Chandler J.C."/>
            <person name="Franklin A.B."/>
            <person name="Celniker S.E."/>
        </authorList>
    </citation>
    <scope>NUCLEOTIDE SEQUENCE</scope>
    <source>
        <strain evidence="10">QA-1986 374</strain>
    </source>
</reference>
<evidence type="ECO:0000256" key="5">
    <source>
        <dbReference type="ARBA" id="ARBA00023004"/>
    </source>
</evidence>
<keyword evidence="1" id="KW-0813">Transport</keyword>
<dbReference type="PROSITE" id="PS51257">
    <property type="entry name" value="PROKAR_LIPOPROTEIN"/>
    <property type="match status" value="1"/>
</dbReference>
<dbReference type="Gene3D" id="1.10.760.10">
    <property type="entry name" value="Cytochrome c-like domain"/>
    <property type="match status" value="1"/>
</dbReference>
<dbReference type="InterPro" id="IPR009056">
    <property type="entry name" value="Cyt_c-like_dom"/>
</dbReference>
<evidence type="ECO:0000313" key="11">
    <source>
        <dbReference type="Proteomes" id="UP001059773"/>
    </source>
</evidence>
<evidence type="ECO:0000256" key="1">
    <source>
        <dbReference type="ARBA" id="ARBA00022448"/>
    </source>
</evidence>
<evidence type="ECO:0000259" key="9">
    <source>
        <dbReference type="PROSITE" id="PS51007"/>
    </source>
</evidence>
<evidence type="ECO:0000256" key="6">
    <source>
        <dbReference type="PROSITE-ProRule" id="PRU00433"/>
    </source>
</evidence>
<dbReference type="PROSITE" id="PS51007">
    <property type="entry name" value="CYTC"/>
    <property type="match status" value="1"/>
</dbReference>
<dbReference type="InterPro" id="IPR051811">
    <property type="entry name" value="Cytochrome_c550/c551-like"/>
</dbReference>
<evidence type="ECO:0000256" key="2">
    <source>
        <dbReference type="ARBA" id="ARBA00022617"/>
    </source>
</evidence>
<feature type="chain" id="PRO_5046447117" evidence="8">
    <location>
        <begin position="23"/>
        <end position="105"/>
    </location>
</feature>
<dbReference type="SUPFAM" id="SSF46626">
    <property type="entry name" value="Cytochrome c"/>
    <property type="match status" value="1"/>
</dbReference>
<keyword evidence="8" id="KW-0732">Signal</keyword>
<evidence type="ECO:0000313" key="10">
    <source>
        <dbReference type="EMBL" id="UUI02141.1"/>
    </source>
</evidence>
<sequence length="105" mass="11265">MKKGLAALFLGMIFILGACGNADDSSNGSEEENLEAGEEVYRDNCLACHGADLSGNGGPELIDIGSKYSQEQIEDIVQEGIDSMPPQTQVEGEDLEELSSWLIEQ</sequence>
<dbReference type="PIRSF" id="PIRSF000025">
    <property type="entry name" value="Cytc_Bsub_c550"/>
    <property type="match status" value="1"/>
</dbReference>
<dbReference type="RefSeq" id="WP_256707406.1">
    <property type="nucleotide sequence ID" value="NZ_CP101914.1"/>
</dbReference>
<keyword evidence="2 6" id="KW-0349">Heme</keyword>
<evidence type="ECO:0000256" key="8">
    <source>
        <dbReference type="SAM" id="SignalP"/>
    </source>
</evidence>
<feature type="signal peptide" evidence="8">
    <location>
        <begin position="1"/>
        <end position="22"/>
    </location>
</feature>
<name>A0ABY5JSV2_9BACI</name>
<evidence type="ECO:0000256" key="7">
    <source>
        <dbReference type="SAM" id="MobiDB-lite"/>
    </source>
</evidence>
<dbReference type="InterPro" id="IPR036909">
    <property type="entry name" value="Cyt_c-like_dom_sf"/>
</dbReference>
<keyword evidence="4" id="KW-0249">Electron transport</keyword>
<keyword evidence="11" id="KW-1185">Reference proteome</keyword>
<proteinExistence type="predicted"/>
<dbReference type="EMBL" id="CP101914">
    <property type="protein sequence ID" value="UUI02141.1"/>
    <property type="molecule type" value="Genomic_DNA"/>
</dbReference>
<organism evidence="10 11">
    <name type="scientific">Oceanobacillus jeddahense</name>
    <dbReference type="NCBI Taxonomy" id="1462527"/>
    <lineage>
        <taxon>Bacteria</taxon>
        <taxon>Bacillati</taxon>
        <taxon>Bacillota</taxon>
        <taxon>Bacilli</taxon>
        <taxon>Bacillales</taxon>
        <taxon>Bacillaceae</taxon>
        <taxon>Oceanobacillus</taxon>
    </lineage>
</organism>
<feature type="region of interest" description="Disordered" evidence="7">
    <location>
        <begin position="82"/>
        <end position="105"/>
    </location>
</feature>